<evidence type="ECO:0000256" key="3">
    <source>
        <dbReference type="ARBA" id="ARBA00022840"/>
    </source>
</evidence>
<dbReference type="RefSeq" id="WP_160624250.1">
    <property type="nucleotide sequence ID" value="NZ_WUUQ01000001.1"/>
</dbReference>
<name>A0A6N8U3G4_9FIRM</name>
<dbReference type="InterPro" id="IPR013815">
    <property type="entry name" value="ATP_grasp_subdomain_1"/>
</dbReference>
<keyword evidence="3 4" id="KW-0067">ATP-binding</keyword>
<dbReference type="PROSITE" id="PS50975">
    <property type="entry name" value="ATP_GRASP"/>
    <property type="match status" value="1"/>
</dbReference>
<dbReference type="Gene3D" id="3.30.470.20">
    <property type="entry name" value="ATP-grasp fold, B domain"/>
    <property type="match status" value="1"/>
</dbReference>
<dbReference type="Pfam" id="PF13535">
    <property type="entry name" value="ATP-grasp_4"/>
    <property type="match status" value="1"/>
</dbReference>
<evidence type="ECO:0000313" key="7">
    <source>
        <dbReference type="Proteomes" id="UP000434036"/>
    </source>
</evidence>
<protein>
    <submittedName>
        <fullName evidence="6">ATP-grasp domain-containing protein</fullName>
    </submittedName>
</protein>
<organism evidence="6 7">
    <name type="scientific">Copranaerobaculum intestinale</name>
    <dbReference type="NCBI Taxonomy" id="2692629"/>
    <lineage>
        <taxon>Bacteria</taxon>
        <taxon>Bacillati</taxon>
        <taxon>Bacillota</taxon>
        <taxon>Erysipelotrichia</taxon>
        <taxon>Erysipelotrichales</taxon>
        <taxon>Erysipelotrichaceae</taxon>
        <taxon>Copranaerobaculum</taxon>
    </lineage>
</organism>
<dbReference type="GO" id="GO:0046872">
    <property type="term" value="F:metal ion binding"/>
    <property type="evidence" value="ECO:0007669"/>
    <property type="project" value="InterPro"/>
</dbReference>
<proteinExistence type="predicted"/>
<dbReference type="AlphaFoldDB" id="A0A6N8U3G4"/>
<evidence type="ECO:0000259" key="5">
    <source>
        <dbReference type="PROSITE" id="PS50975"/>
    </source>
</evidence>
<dbReference type="SUPFAM" id="SSF56059">
    <property type="entry name" value="Glutathione synthetase ATP-binding domain-like"/>
    <property type="match status" value="1"/>
</dbReference>
<evidence type="ECO:0000256" key="2">
    <source>
        <dbReference type="ARBA" id="ARBA00022741"/>
    </source>
</evidence>
<accession>A0A6N8U3G4</accession>
<evidence type="ECO:0000313" key="6">
    <source>
        <dbReference type="EMBL" id="MXQ72768.1"/>
    </source>
</evidence>
<dbReference type="SMART" id="SM01209">
    <property type="entry name" value="GARS_A"/>
    <property type="match status" value="1"/>
</dbReference>
<dbReference type="Gene3D" id="3.40.50.20">
    <property type="match status" value="1"/>
</dbReference>
<keyword evidence="2 4" id="KW-0547">Nucleotide-binding</keyword>
<dbReference type="EMBL" id="WUUQ01000001">
    <property type="protein sequence ID" value="MXQ72768.1"/>
    <property type="molecule type" value="Genomic_DNA"/>
</dbReference>
<gene>
    <name evidence="6" type="ORF">GSF08_02250</name>
</gene>
<evidence type="ECO:0000256" key="4">
    <source>
        <dbReference type="PROSITE-ProRule" id="PRU00409"/>
    </source>
</evidence>
<evidence type="ECO:0000256" key="1">
    <source>
        <dbReference type="ARBA" id="ARBA00022598"/>
    </source>
</evidence>
<keyword evidence="7" id="KW-1185">Reference proteome</keyword>
<dbReference type="GO" id="GO:0016874">
    <property type="term" value="F:ligase activity"/>
    <property type="evidence" value="ECO:0007669"/>
    <property type="project" value="UniProtKB-KW"/>
</dbReference>
<comment type="caution">
    <text evidence="6">The sequence shown here is derived from an EMBL/GenBank/DDBJ whole genome shotgun (WGS) entry which is preliminary data.</text>
</comment>
<dbReference type="PANTHER" id="PTHR43585:SF2">
    <property type="entry name" value="ATP-GRASP ENZYME FSQD"/>
    <property type="match status" value="1"/>
</dbReference>
<dbReference type="GO" id="GO:0005524">
    <property type="term" value="F:ATP binding"/>
    <property type="evidence" value="ECO:0007669"/>
    <property type="project" value="UniProtKB-UniRule"/>
</dbReference>
<reference evidence="6 7" key="1">
    <citation type="submission" date="2019-12" db="EMBL/GenBank/DDBJ databases">
        <authorList>
            <person name="Yang R."/>
        </authorList>
    </citation>
    <scope>NUCLEOTIDE SEQUENCE [LARGE SCALE GENOMIC DNA]</scope>
    <source>
        <strain evidence="6 7">DONG20-135</strain>
    </source>
</reference>
<dbReference type="InterPro" id="IPR011761">
    <property type="entry name" value="ATP-grasp"/>
</dbReference>
<dbReference type="Proteomes" id="UP000434036">
    <property type="component" value="Unassembled WGS sequence"/>
</dbReference>
<dbReference type="Gene3D" id="3.30.1490.20">
    <property type="entry name" value="ATP-grasp fold, A domain"/>
    <property type="match status" value="1"/>
</dbReference>
<dbReference type="InterPro" id="IPR052032">
    <property type="entry name" value="ATP-dep_AA_Ligase"/>
</dbReference>
<dbReference type="PANTHER" id="PTHR43585">
    <property type="entry name" value="FUMIPYRROLE BIOSYNTHESIS PROTEIN C"/>
    <property type="match status" value="1"/>
</dbReference>
<feature type="domain" description="ATP-grasp" evidence="5">
    <location>
        <begin position="107"/>
        <end position="300"/>
    </location>
</feature>
<reference evidence="6 7" key="2">
    <citation type="submission" date="2020-01" db="EMBL/GenBank/DDBJ databases">
        <title>Clostridiaceae sp. nov. isolated from the gut of human by culturomics.</title>
        <authorList>
            <person name="Chang Y."/>
        </authorList>
    </citation>
    <scope>NUCLEOTIDE SEQUENCE [LARGE SCALE GENOMIC DNA]</scope>
    <source>
        <strain evidence="6 7">DONG20-135</strain>
    </source>
</reference>
<sequence>MKKLCILGGSELQLPLIKEAKRSNIITLVVDWDDTCIGKKYADKFYCSSTLDYDAIYNIALKENIDGIVTICSDKPMPIIAKIGEQLNLKTISCDAALSATNKALMRLRLKAHQVPIPEFFVCKNFNEFKAAILHFSNSFIVKPSDNSGSRGVVLANKDSDLSAVYQYSLSNSSNNEILVEEYMKGFEVSVEIFVVNNDPRVIQITDKITTGAPHFIEIGHFQPSTVNHNLYEKISKVAISAVKALAIDRGPAHVEIIVTKSGPKIVEVGARLGGDHITTDLVPMSTGINMVKMLIDDTLYKVSEFTATKSNFSGILYFNGPSTIEEDLLKCKSIVRFSSDQLTQYQRTKVESSNDRKGYALFCSEEKHVIETDMEHIKRLTFV</sequence>
<keyword evidence="1" id="KW-0436">Ligase</keyword>